<dbReference type="InterPro" id="IPR027417">
    <property type="entry name" value="P-loop_NTPase"/>
</dbReference>
<dbReference type="Proteomes" id="UP000310016">
    <property type="component" value="Unassembled WGS sequence"/>
</dbReference>
<dbReference type="OrthoDB" id="1493892at2"/>
<sequence>MSLPHVIVLNGTSSSGKTSLARALQECLPEQYLNFSIDSVLYALPPSDLLRMQRGEPIARPGYDWAALVRAYHYALPSLLQAGVKLIVDNAWCEPEEIRELLTELAGYSVALVGVHCDEETLARREAARGDRAAGLSAWELPRVHRWMQYDLEVDTSAQCSTLAVQELVDGLSRSSPFHGVTETLLRLEQG</sequence>
<organism evidence="3 4">
    <name type="scientific">Chitiniphilus eburneus</name>
    <dbReference type="NCBI Taxonomy" id="2571148"/>
    <lineage>
        <taxon>Bacteria</taxon>
        <taxon>Pseudomonadati</taxon>
        <taxon>Pseudomonadota</taxon>
        <taxon>Betaproteobacteria</taxon>
        <taxon>Neisseriales</taxon>
        <taxon>Chitinibacteraceae</taxon>
        <taxon>Chitiniphilus</taxon>
    </lineage>
</organism>
<dbReference type="RefSeq" id="WP_136771991.1">
    <property type="nucleotide sequence ID" value="NZ_CP156074.1"/>
</dbReference>
<dbReference type="GO" id="GO:0005524">
    <property type="term" value="F:ATP binding"/>
    <property type="evidence" value="ECO:0007669"/>
    <property type="project" value="InterPro"/>
</dbReference>
<comment type="caution">
    <text evidence="3">The sequence shown here is derived from an EMBL/GenBank/DDBJ whole genome shotgun (WGS) entry which is preliminary data.</text>
</comment>
<dbReference type="InterPro" id="IPR012853">
    <property type="entry name" value="CPT"/>
</dbReference>
<evidence type="ECO:0000256" key="1">
    <source>
        <dbReference type="PIRSR" id="PIRSR007531-1"/>
    </source>
</evidence>
<keyword evidence="3" id="KW-0808">Transferase</keyword>
<gene>
    <name evidence="3" type="ORF">FAZ21_04060</name>
</gene>
<evidence type="ECO:0000313" key="4">
    <source>
        <dbReference type="Proteomes" id="UP000310016"/>
    </source>
</evidence>
<name>A0A4U0Q8E3_9NEIS</name>
<accession>A0A4U0Q8E3</accession>
<feature type="active site" evidence="1">
    <location>
        <position position="38"/>
    </location>
</feature>
<dbReference type="AlphaFoldDB" id="A0A4U0Q8E3"/>
<dbReference type="EMBL" id="SUMF01000002">
    <property type="protein sequence ID" value="TJZ77516.1"/>
    <property type="molecule type" value="Genomic_DNA"/>
</dbReference>
<dbReference type="GO" id="GO:0016740">
    <property type="term" value="F:transferase activity"/>
    <property type="evidence" value="ECO:0007669"/>
    <property type="project" value="UniProtKB-KW"/>
</dbReference>
<dbReference type="SUPFAM" id="SSF52540">
    <property type="entry name" value="P-loop containing nucleoside triphosphate hydrolases"/>
    <property type="match status" value="1"/>
</dbReference>
<reference evidence="3 4" key="1">
    <citation type="submission" date="2019-04" db="EMBL/GenBank/DDBJ databases">
        <title>Chitiniphilus eburnea sp. nov., a novel chitinolytic bacterium isolated from aquaculture sludge.</title>
        <authorList>
            <person name="Sheng M."/>
        </authorList>
    </citation>
    <scope>NUCLEOTIDE SEQUENCE [LARGE SCALE GENOMIC DNA]</scope>
    <source>
        <strain evidence="3 4">HX-2-15</strain>
    </source>
</reference>
<dbReference type="Gene3D" id="3.40.50.300">
    <property type="entry name" value="P-loop containing nucleotide triphosphate hydrolases"/>
    <property type="match status" value="1"/>
</dbReference>
<protein>
    <submittedName>
        <fullName evidence="3">Chloramphenicol phosphotransferase</fullName>
    </submittedName>
</protein>
<feature type="binding site" evidence="2">
    <location>
        <begin position="11"/>
        <end position="18"/>
    </location>
    <ligand>
        <name>ATP</name>
        <dbReference type="ChEBI" id="CHEBI:30616"/>
    </ligand>
</feature>
<keyword evidence="4" id="KW-1185">Reference proteome</keyword>
<evidence type="ECO:0000256" key="2">
    <source>
        <dbReference type="PIRSR" id="PIRSR007531-2"/>
    </source>
</evidence>
<proteinExistence type="predicted"/>
<dbReference type="Pfam" id="PF07931">
    <property type="entry name" value="CPT"/>
    <property type="match status" value="1"/>
</dbReference>
<dbReference type="PIRSF" id="PIRSF007531">
    <property type="entry name" value="CPT"/>
    <property type="match status" value="1"/>
</dbReference>
<evidence type="ECO:0000313" key="3">
    <source>
        <dbReference type="EMBL" id="TJZ77516.1"/>
    </source>
</evidence>